<evidence type="ECO:0000313" key="2">
    <source>
        <dbReference type="Proteomes" id="UP000270094"/>
    </source>
</evidence>
<protein>
    <submittedName>
        <fullName evidence="1">Uncharacterized protein</fullName>
    </submittedName>
</protein>
<dbReference type="Proteomes" id="UP000270094">
    <property type="component" value="Unassembled WGS sequence"/>
</dbReference>
<accession>A0A3P7IWX3</accession>
<organism evidence="1 2">
    <name type="scientific">Strongylus vulgaris</name>
    <name type="common">Blood worm</name>
    <dbReference type="NCBI Taxonomy" id="40348"/>
    <lineage>
        <taxon>Eukaryota</taxon>
        <taxon>Metazoa</taxon>
        <taxon>Ecdysozoa</taxon>
        <taxon>Nematoda</taxon>
        <taxon>Chromadorea</taxon>
        <taxon>Rhabditida</taxon>
        <taxon>Rhabditina</taxon>
        <taxon>Rhabditomorpha</taxon>
        <taxon>Strongyloidea</taxon>
        <taxon>Strongylidae</taxon>
        <taxon>Strongylus</taxon>
    </lineage>
</organism>
<reference evidence="1 2" key="1">
    <citation type="submission" date="2018-11" db="EMBL/GenBank/DDBJ databases">
        <authorList>
            <consortium name="Pathogen Informatics"/>
        </authorList>
    </citation>
    <scope>NUCLEOTIDE SEQUENCE [LARGE SCALE GENOMIC DNA]</scope>
</reference>
<dbReference type="EMBL" id="UYYB01014880">
    <property type="protein sequence ID" value="VDM70144.1"/>
    <property type="molecule type" value="Genomic_DNA"/>
</dbReference>
<evidence type="ECO:0000313" key="1">
    <source>
        <dbReference type="EMBL" id="VDM70144.1"/>
    </source>
</evidence>
<sequence>MAYLFVLQPQHCFHPFFLSLAYPPSTMLNCGGEVRKAPLPAENLAGPSVRRARRLMWLLAFRENVLLREVRPEFLVYCRLSFSLSDQATDVLL</sequence>
<proteinExistence type="predicted"/>
<dbReference type="AlphaFoldDB" id="A0A3P7IWX3"/>
<gene>
    <name evidence="1" type="ORF">SVUK_LOCUS5142</name>
</gene>
<name>A0A3P7IWX3_STRVU</name>
<keyword evidence="2" id="KW-1185">Reference proteome</keyword>